<dbReference type="EMBL" id="MEVT01000009">
    <property type="protein sequence ID" value="OGC63045.1"/>
    <property type="molecule type" value="Genomic_DNA"/>
</dbReference>
<reference evidence="2 3" key="1">
    <citation type="journal article" date="2016" name="Nat. Commun.">
        <title>Thousands of microbial genomes shed light on interconnected biogeochemical processes in an aquifer system.</title>
        <authorList>
            <person name="Anantharaman K."/>
            <person name="Brown C.T."/>
            <person name="Hug L.A."/>
            <person name="Sharon I."/>
            <person name="Castelle C.J."/>
            <person name="Probst A.J."/>
            <person name="Thomas B.C."/>
            <person name="Singh A."/>
            <person name="Wilkins M.J."/>
            <person name="Karaoz U."/>
            <person name="Brodie E.L."/>
            <person name="Williams K.H."/>
            <person name="Hubbard S.S."/>
            <person name="Banfield J.F."/>
        </authorList>
    </citation>
    <scope>NUCLEOTIDE SEQUENCE [LARGE SCALE GENOMIC DNA]</scope>
</reference>
<feature type="transmembrane region" description="Helical" evidence="1">
    <location>
        <begin position="6"/>
        <end position="26"/>
    </location>
</feature>
<sequence length="125" mass="13726">MNVAQAIQNFFSTVFTPVTLPFRILAFMASNTRSDEGFKLGIGISLFFLLVLGMIHSIGTVDLTALVAFVYFSAWFLGAGWFYASVRSGFISGSFFLGYSATTLLCLDSLIIAQLVLYKGFLFCI</sequence>
<protein>
    <submittedName>
        <fullName evidence="2">Uncharacterized protein</fullName>
    </submittedName>
</protein>
<organism evidence="2 3">
    <name type="scientific">candidate division WWE3 bacterium RIFOXYA2_FULL_46_9</name>
    <dbReference type="NCBI Taxonomy" id="1802636"/>
    <lineage>
        <taxon>Bacteria</taxon>
        <taxon>Katanobacteria</taxon>
    </lineage>
</organism>
<keyword evidence="1" id="KW-0812">Transmembrane</keyword>
<accession>A0A1F4W126</accession>
<evidence type="ECO:0000313" key="2">
    <source>
        <dbReference type="EMBL" id="OGC63045.1"/>
    </source>
</evidence>
<evidence type="ECO:0000256" key="1">
    <source>
        <dbReference type="SAM" id="Phobius"/>
    </source>
</evidence>
<comment type="caution">
    <text evidence="2">The sequence shown here is derived from an EMBL/GenBank/DDBJ whole genome shotgun (WGS) entry which is preliminary data.</text>
</comment>
<proteinExistence type="predicted"/>
<name>A0A1F4W126_UNCKA</name>
<gene>
    <name evidence="2" type="ORF">A2264_03855</name>
</gene>
<feature type="transmembrane region" description="Helical" evidence="1">
    <location>
        <begin position="96"/>
        <end position="117"/>
    </location>
</feature>
<feature type="transmembrane region" description="Helical" evidence="1">
    <location>
        <begin position="65"/>
        <end position="84"/>
    </location>
</feature>
<feature type="transmembrane region" description="Helical" evidence="1">
    <location>
        <begin position="38"/>
        <end position="59"/>
    </location>
</feature>
<dbReference type="AlphaFoldDB" id="A0A1F4W126"/>
<keyword evidence="1" id="KW-1133">Transmembrane helix</keyword>
<keyword evidence="1" id="KW-0472">Membrane</keyword>
<dbReference type="Proteomes" id="UP000176614">
    <property type="component" value="Unassembled WGS sequence"/>
</dbReference>
<evidence type="ECO:0000313" key="3">
    <source>
        <dbReference type="Proteomes" id="UP000176614"/>
    </source>
</evidence>